<evidence type="ECO:0000256" key="8">
    <source>
        <dbReference type="PIRSR" id="PIRSR602401-1"/>
    </source>
</evidence>
<dbReference type="Gene3D" id="1.10.630.10">
    <property type="entry name" value="Cytochrome P450"/>
    <property type="match status" value="1"/>
</dbReference>
<comment type="caution">
    <text evidence="11">The sequence shown here is derived from an EMBL/GenBank/DDBJ whole genome shotgun (WGS) entry which is preliminary data.</text>
</comment>
<evidence type="ECO:0000313" key="11">
    <source>
        <dbReference type="EMBL" id="KAH7302696.1"/>
    </source>
</evidence>
<dbReference type="PANTHER" id="PTHR47944:SF4">
    <property type="entry name" value="OS09G0441700 PROTEIN"/>
    <property type="match status" value="1"/>
</dbReference>
<comment type="cofactor">
    <cofactor evidence="1 8">
        <name>heme</name>
        <dbReference type="ChEBI" id="CHEBI:30413"/>
    </cofactor>
</comment>
<dbReference type="InterPro" id="IPR001128">
    <property type="entry name" value="Cyt_P450"/>
</dbReference>
<feature type="binding site" description="axial binding residue" evidence="8">
    <location>
        <position position="451"/>
    </location>
    <ligand>
        <name>heme</name>
        <dbReference type="ChEBI" id="CHEBI:30413"/>
    </ligand>
    <ligandPart>
        <name>Fe</name>
        <dbReference type="ChEBI" id="CHEBI:18248"/>
    </ligandPart>
</feature>
<evidence type="ECO:0000256" key="1">
    <source>
        <dbReference type="ARBA" id="ARBA00001971"/>
    </source>
</evidence>
<name>A0A8T2S1T5_CERRI</name>
<dbReference type="SUPFAM" id="SSF48264">
    <property type="entry name" value="Cytochrome P450"/>
    <property type="match status" value="1"/>
</dbReference>
<evidence type="ECO:0000256" key="6">
    <source>
        <dbReference type="ARBA" id="ARBA00023004"/>
    </source>
</evidence>
<dbReference type="GO" id="GO:0044550">
    <property type="term" value="P:secondary metabolite biosynthetic process"/>
    <property type="evidence" value="ECO:0007669"/>
    <property type="project" value="UniProtKB-ARBA"/>
</dbReference>
<dbReference type="CDD" id="cd20618">
    <property type="entry name" value="CYP71_clan"/>
    <property type="match status" value="1"/>
</dbReference>
<gene>
    <name evidence="11" type="ORF">KP509_23G083200</name>
</gene>
<accession>A0A8T2S1T5</accession>
<keyword evidence="4 8" id="KW-0479">Metal-binding</keyword>
<dbReference type="Pfam" id="PF00067">
    <property type="entry name" value="p450"/>
    <property type="match status" value="1"/>
</dbReference>
<dbReference type="InterPro" id="IPR036396">
    <property type="entry name" value="Cyt_P450_sf"/>
</dbReference>
<dbReference type="PRINTS" id="PR00385">
    <property type="entry name" value="P450"/>
</dbReference>
<dbReference type="Proteomes" id="UP000825935">
    <property type="component" value="Chromosome 23"/>
</dbReference>
<dbReference type="PANTHER" id="PTHR47944">
    <property type="entry name" value="CYTOCHROME P450 98A9"/>
    <property type="match status" value="1"/>
</dbReference>
<dbReference type="GO" id="GO:0016705">
    <property type="term" value="F:oxidoreductase activity, acting on paired donors, with incorporation or reduction of molecular oxygen"/>
    <property type="evidence" value="ECO:0007669"/>
    <property type="project" value="InterPro"/>
</dbReference>
<organism evidence="11 12">
    <name type="scientific">Ceratopteris richardii</name>
    <name type="common">Triangle waterfern</name>
    <dbReference type="NCBI Taxonomy" id="49495"/>
    <lineage>
        <taxon>Eukaryota</taxon>
        <taxon>Viridiplantae</taxon>
        <taxon>Streptophyta</taxon>
        <taxon>Embryophyta</taxon>
        <taxon>Tracheophyta</taxon>
        <taxon>Polypodiopsida</taxon>
        <taxon>Polypodiidae</taxon>
        <taxon>Polypodiales</taxon>
        <taxon>Pteridineae</taxon>
        <taxon>Pteridaceae</taxon>
        <taxon>Parkerioideae</taxon>
        <taxon>Ceratopteris</taxon>
    </lineage>
</organism>
<feature type="chain" id="PRO_5035831960" description="Cytochrome P450" evidence="10">
    <location>
        <begin position="19"/>
        <end position="517"/>
    </location>
</feature>
<feature type="signal peptide" evidence="10">
    <location>
        <begin position="1"/>
        <end position="18"/>
    </location>
</feature>
<dbReference type="PROSITE" id="PS00086">
    <property type="entry name" value="CYTOCHROME_P450"/>
    <property type="match status" value="1"/>
</dbReference>
<proteinExistence type="inferred from homology"/>
<evidence type="ECO:0000256" key="10">
    <source>
        <dbReference type="SAM" id="SignalP"/>
    </source>
</evidence>
<dbReference type="GO" id="GO:0020037">
    <property type="term" value="F:heme binding"/>
    <property type="evidence" value="ECO:0007669"/>
    <property type="project" value="InterPro"/>
</dbReference>
<evidence type="ECO:0000256" key="4">
    <source>
        <dbReference type="ARBA" id="ARBA00022723"/>
    </source>
</evidence>
<protein>
    <recommendedName>
        <fullName evidence="13">Cytochrome P450</fullName>
    </recommendedName>
</protein>
<dbReference type="PRINTS" id="PR00463">
    <property type="entry name" value="EP450I"/>
</dbReference>
<keyword evidence="10" id="KW-0732">Signal</keyword>
<dbReference type="GO" id="GO:0004497">
    <property type="term" value="F:monooxygenase activity"/>
    <property type="evidence" value="ECO:0007669"/>
    <property type="project" value="UniProtKB-KW"/>
</dbReference>
<reference evidence="11 12" key="1">
    <citation type="submission" date="2021-08" db="EMBL/GenBank/DDBJ databases">
        <title>WGS assembly of Ceratopteris richardii.</title>
        <authorList>
            <person name="Marchant D.B."/>
            <person name="Chen G."/>
            <person name="Jenkins J."/>
            <person name="Shu S."/>
            <person name="Leebens-Mack J."/>
            <person name="Grimwood J."/>
            <person name="Schmutz J."/>
            <person name="Soltis P."/>
            <person name="Soltis D."/>
            <person name="Chen Z.-H."/>
        </authorList>
    </citation>
    <scope>NUCLEOTIDE SEQUENCE [LARGE SCALE GENOMIC DNA]</scope>
    <source>
        <strain evidence="11">Whitten #5841</strain>
        <tissue evidence="11">Leaf</tissue>
    </source>
</reference>
<evidence type="ECO:0000313" key="12">
    <source>
        <dbReference type="Proteomes" id="UP000825935"/>
    </source>
</evidence>
<dbReference type="FunFam" id="1.10.630.10:FF:000126">
    <property type="entry name" value="Predicted protein"/>
    <property type="match status" value="1"/>
</dbReference>
<keyword evidence="3 8" id="KW-0349">Heme</keyword>
<keyword evidence="5 9" id="KW-0560">Oxidoreductase</keyword>
<dbReference type="OMA" id="GRDANTW"/>
<dbReference type="InterPro" id="IPR002401">
    <property type="entry name" value="Cyt_P450_E_grp-I"/>
</dbReference>
<dbReference type="OrthoDB" id="2789670at2759"/>
<evidence type="ECO:0000256" key="2">
    <source>
        <dbReference type="ARBA" id="ARBA00010617"/>
    </source>
</evidence>
<dbReference type="AlphaFoldDB" id="A0A8T2S1T5"/>
<keyword evidence="12" id="KW-1185">Reference proteome</keyword>
<comment type="similarity">
    <text evidence="2 9">Belongs to the cytochrome P450 family.</text>
</comment>
<dbReference type="InterPro" id="IPR017972">
    <property type="entry name" value="Cyt_P450_CS"/>
</dbReference>
<evidence type="ECO:0008006" key="13">
    <source>
        <dbReference type="Google" id="ProtNLM"/>
    </source>
</evidence>
<dbReference type="GO" id="GO:0005506">
    <property type="term" value="F:iron ion binding"/>
    <property type="evidence" value="ECO:0007669"/>
    <property type="project" value="InterPro"/>
</dbReference>
<evidence type="ECO:0000256" key="5">
    <source>
        <dbReference type="ARBA" id="ARBA00023002"/>
    </source>
</evidence>
<evidence type="ECO:0000256" key="3">
    <source>
        <dbReference type="ARBA" id="ARBA00022617"/>
    </source>
</evidence>
<evidence type="ECO:0000256" key="9">
    <source>
        <dbReference type="RuleBase" id="RU000461"/>
    </source>
</evidence>
<keyword evidence="7 9" id="KW-0503">Monooxygenase</keyword>
<evidence type="ECO:0000256" key="7">
    <source>
        <dbReference type="ARBA" id="ARBA00023033"/>
    </source>
</evidence>
<keyword evidence="6 8" id="KW-0408">Iron</keyword>
<sequence>MASFTELLLLGMTVLVLSWLLLQRRNVGDKRGLPPGPPGLPVIGNLHVLGDNPHQILHKLSLQYGPLFSLRLGSMPAIVASSPAAARQILQTHDQSFAFRVPSKADSLISGHRSIRSAQPGPYWRLVRQICATQFFTTRRLETFRPVRAREVGRLISAVLRESDGKASSPFSIRPHLYAVASNTVSQMMLGKRLEELTASQVDPALHLRTLIPQMMRLSASFNLADLVPWLAWLDPQGIAKESKKLGRKINTVFQQVIDKRRHSRAQAAGSETNGPPDFLDTLLDAAEDSRYKHIHITDENINAVLLNMFSGGTDTSALTIEWALAELLANPPILYRAQKEIEDVVGTSRCLTEADISRLPYLQAIIKETMRLHPTGPLLIPHFTFESCEILGFHIPSMTMAFVNVWAIGRDANTWKDPLMFFPDRFMESSIDPRGQNFEFLPFGSGRRICPGHSLALISVHLVLGTLVHCFDWTPVKKIDFSETFNLVLALRNPLIAKATPRIPMHVIESYIKPSC</sequence>
<dbReference type="EMBL" id="CM035428">
    <property type="protein sequence ID" value="KAH7302696.1"/>
    <property type="molecule type" value="Genomic_DNA"/>
</dbReference>